<evidence type="ECO:0000256" key="1">
    <source>
        <dbReference type="ARBA" id="ARBA00004173"/>
    </source>
</evidence>
<sequence>MLRSFQSKLFRMMHTASKSQKYEQFFRYTSGRWLWDEEKELPESIGAKTCVSMIKLAEGGYNKVFRLVMDNGSVAIARIPCPNAGPAFKTTASEVVWTLTILNIAVPKIHAWSAVADNPVQAEYIVMEKALSRSLADVWGDIGLRSKDKVIGDLVATEKKLLSVSFTRYGNIYFTKDSFPGCERADVSGDISVELKREAEERFVIGPVLDHAFWRKERPSIPIEGALVRKTAHDYLKALANNQIKASDTQNSPDAHIALYKKYLDISPYILPEDKSMSRATLWHWDMHAPNIFVKDDRITSLIDWQSTWVGPLFLQYRYPKLVNYTGEVMLRLPENYKDMEKSEKDRVSDQVERSLVQFLYETETKKQNPLLVKVNDTPQGTTRRRTIEFAEDTWDGDILPFRQCLIRLERHWHEMGFDVPCPIHFSEEDIQNHMRDGEGWNEQADFWDGLEGVVARDGWTSNETYEEALKMFAGLREEGLKQMTGEEGSDFEKRTRLASMADRLGWGAYQPTKLDDYKHLPTKRLTA</sequence>
<gene>
    <name evidence="7" type="primary">AIM9_1</name>
    <name evidence="7" type="ORF">VC83_05296</name>
</gene>
<proteinExistence type="inferred from homology"/>
<keyword evidence="7" id="KW-0808">Transferase</keyword>
<reference evidence="7" key="1">
    <citation type="submission" date="2016-03" db="EMBL/GenBank/DDBJ databases">
        <title>Updated assembly of Pseudogymnoascus destructans, the fungus causing white-nose syndrome of bats.</title>
        <authorList>
            <person name="Palmer J.M."/>
            <person name="Drees K.P."/>
            <person name="Foster J.T."/>
            <person name="Lindner D.L."/>
        </authorList>
    </citation>
    <scope>NUCLEOTIDE SEQUENCE [LARGE SCALE GENOMIC DNA]</scope>
    <source>
        <strain evidence="7">20631-21</strain>
    </source>
</reference>
<evidence type="ECO:0000256" key="6">
    <source>
        <dbReference type="ARBA" id="ARBA00031849"/>
    </source>
</evidence>
<dbReference type="RefSeq" id="XP_024323323.1">
    <property type="nucleotide sequence ID" value="XM_024468918.1"/>
</dbReference>
<dbReference type="InterPro" id="IPR011009">
    <property type="entry name" value="Kinase-like_dom_sf"/>
</dbReference>
<dbReference type="EMBL" id="KV441398">
    <property type="protein sequence ID" value="OAF58037.1"/>
    <property type="molecule type" value="Genomic_DNA"/>
</dbReference>
<dbReference type="AlphaFoldDB" id="A0A177A7A5"/>
<comment type="similarity">
    <text evidence="2">Belongs to the AIM9 family.</text>
</comment>
<dbReference type="VEuPathDB" id="FungiDB:GMDG_00264"/>
<dbReference type="SUPFAM" id="SSF56112">
    <property type="entry name" value="Protein kinase-like (PK-like)"/>
    <property type="match status" value="1"/>
</dbReference>
<evidence type="ECO:0000256" key="2">
    <source>
        <dbReference type="ARBA" id="ARBA00005543"/>
    </source>
</evidence>
<dbReference type="OrthoDB" id="2968323at2759"/>
<evidence type="ECO:0000256" key="4">
    <source>
        <dbReference type="ARBA" id="ARBA00022946"/>
    </source>
</evidence>
<dbReference type="Proteomes" id="UP000077154">
    <property type="component" value="Unassembled WGS sequence"/>
</dbReference>
<keyword evidence="4" id="KW-0809">Transit peptide</keyword>
<evidence type="ECO:0000256" key="5">
    <source>
        <dbReference type="ARBA" id="ARBA00023128"/>
    </source>
</evidence>
<dbReference type="PANTHER" id="PTHR36091:SF1">
    <property type="entry name" value="ALTERED INHERITANCE OF MITOCHONDRIA PROTEIN 9, MITOCHONDRIAL"/>
    <property type="match status" value="1"/>
</dbReference>
<dbReference type="GO" id="GO:0016740">
    <property type="term" value="F:transferase activity"/>
    <property type="evidence" value="ECO:0007669"/>
    <property type="project" value="UniProtKB-KW"/>
</dbReference>
<dbReference type="PANTHER" id="PTHR36091">
    <property type="entry name" value="ALTERED INHERITANCE OF MITOCHONDRIA PROTEIN 9, MITOCHONDRIAL"/>
    <property type="match status" value="1"/>
</dbReference>
<comment type="subcellular location">
    <subcellularLocation>
        <location evidence="1">Mitochondrion</location>
    </subcellularLocation>
</comment>
<keyword evidence="5" id="KW-0496">Mitochondrion</keyword>
<evidence type="ECO:0000256" key="3">
    <source>
        <dbReference type="ARBA" id="ARBA00016197"/>
    </source>
</evidence>
<organism evidence="7">
    <name type="scientific">Pseudogymnoascus destructans</name>
    <dbReference type="NCBI Taxonomy" id="655981"/>
    <lineage>
        <taxon>Eukaryota</taxon>
        <taxon>Fungi</taxon>
        <taxon>Dikarya</taxon>
        <taxon>Ascomycota</taxon>
        <taxon>Pezizomycotina</taxon>
        <taxon>Leotiomycetes</taxon>
        <taxon>Thelebolales</taxon>
        <taxon>Thelebolaceae</taxon>
        <taxon>Pseudogymnoascus</taxon>
    </lineage>
</organism>
<dbReference type="InterPro" id="IPR051035">
    <property type="entry name" value="Mito_inheritance_9"/>
</dbReference>
<accession>A0A177A7A5</accession>
<protein>
    <recommendedName>
        <fullName evidence="3">Altered inheritance of mitochondria protein 9, mitochondrial</fullName>
    </recommendedName>
    <alternativeName>
        <fullName evidence="6">Found in mitochondrial proteome protein 29</fullName>
    </alternativeName>
</protein>
<name>A0A177A7A5_9PEZI</name>
<evidence type="ECO:0000313" key="7">
    <source>
        <dbReference type="EMBL" id="OAF58037.1"/>
    </source>
</evidence>
<dbReference type="Gene3D" id="3.90.1200.10">
    <property type="match status" value="1"/>
</dbReference>
<dbReference type="GO" id="GO:0005739">
    <property type="term" value="C:mitochondrion"/>
    <property type="evidence" value="ECO:0007669"/>
    <property type="project" value="UniProtKB-SubCell"/>
</dbReference>
<dbReference type="GeneID" id="36288362"/>
<dbReference type="eggNOG" id="ENOG502S9KK">
    <property type="taxonomic scope" value="Eukaryota"/>
</dbReference>